<organism evidence="1 2">
    <name type="scientific">Paraburkholderia tagetis</name>
    <dbReference type="NCBI Taxonomy" id="2913261"/>
    <lineage>
        <taxon>Bacteria</taxon>
        <taxon>Pseudomonadati</taxon>
        <taxon>Pseudomonadota</taxon>
        <taxon>Betaproteobacteria</taxon>
        <taxon>Burkholderiales</taxon>
        <taxon>Burkholderiaceae</taxon>
        <taxon>Paraburkholderia</taxon>
    </lineage>
</organism>
<evidence type="ECO:0000313" key="1">
    <source>
        <dbReference type="EMBL" id="MCG5072227.1"/>
    </source>
</evidence>
<proteinExistence type="predicted"/>
<protein>
    <submittedName>
        <fullName evidence="1">Uncharacterized protein</fullName>
    </submittedName>
</protein>
<dbReference type="AlphaFoldDB" id="A0A9X1RMF4"/>
<sequence length="60" mass="7107">MSEREWHIRMAKTYLHQAMVVRLQGIHHGWHATLLKWAAKRRLQAASMNEQQQPAQGELF</sequence>
<keyword evidence="2" id="KW-1185">Reference proteome</keyword>
<name>A0A9X1RMF4_9BURK</name>
<dbReference type="EMBL" id="JAKLJA010000001">
    <property type="protein sequence ID" value="MCG5072227.1"/>
    <property type="molecule type" value="Genomic_DNA"/>
</dbReference>
<reference evidence="1" key="1">
    <citation type="submission" date="2022-01" db="EMBL/GenBank/DDBJ databases">
        <title>Genome sequence and assembly of Parabukholderia sp. RG36.</title>
        <authorList>
            <person name="Chhetri G."/>
        </authorList>
    </citation>
    <scope>NUCLEOTIDE SEQUENCE</scope>
    <source>
        <strain evidence="1">RG36</strain>
    </source>
</reference>
<accession>A0A9X1RMF4</accession>
<evidence type="ECO:0000313" key="2">
    <source>
        <dbReference type="Proteomes" id="UP001139308"/>
    </source>
</evidence>
<gene>
    <name evidence="1" type="ORF">L5014_02430</name>
</gene>
<dbReference type="RefSeq" id="WP_238461979.1">
    <property type="nucleotide sequence ID" value="NZ_JAKLJA010000001.1"/>
</dbReference>
<dbReference type="Proteomes" id="UP001139308">
    <property type="component" value="Unassembled WGS sequence"/>
</dbReference>
<comment type="caution">
    <text evidence="1">The sequence shown here is derived from an EMBL/GenBank/DDBJ whole genome shotgun (WGS) entry which is preliminary data.</text>
</comment>